<dbReference type="GO" id="GO:0016020">
    <property type="term" value="C:membrane"/>
    <property type="evidence" value="ECO:0007669"/>
    <property type="project" value="TreeGrafter"/>
</dbReference>
<dbReference type="PANTHER" id="PTHR23028">
    <property type="entry name" value="ACETYLTRANSFERASE"/>
    <property type="match status" value="1"/>
</dbReference>
<proteinExistence type="predicted"/>
<sequence length="400" mass="43287">MTTSPQTPVSSRLAWLDALRGIGAIAVVGEHAFPWIMPSLRPYWFNLGMYGVLVFFLVSGYIIPASLEHRGEVRAFWISRIFRLYPLYLLVLGVVIATAVWLPVRETVPRDASAVAAHLTMLLDIVHIGGVVDTMWTLSYEMAFYLLVTALFVAGVHERSGMLAIAFGVAAVAIGLVLTGPVLTGPWPAYASGVLFLVGMVCLITGRFRATAAYVLGVMAVVLLLSSSFTPWLGGAVLAVMFTGTALYRWEQGTGPLWPVAAAAGLVALSPVFSDQAGWWWVQPDVWITTIALAALTFTGGMALRGRRLPAVLTWLGLVSYSVYLLHHPILRALVAITGDLRPAPWPVQAAVIVGLLVVVLAASWVTYRYVERPMQNLGRRIAKAARGPRQEAPARATVS</sequence>
<dbReference type="InterPro" id="IPR002656">
    <property type="entry name" value="Acyl_transf_3_dom"/>
</dbReference>
<gene>
    <name evidence="3" type="ORF">HNP84_000365</name>
</gene>
<dbReference type="PANTHER" id="PTHR23028:SF53">
    <property type="entry name" value="ACYL_TRANSF_3 DOMAIN-CONTAINING PROTEIN"/>
    <property type="match status" value="1"/>
</dbReference>
<protein>
    <submittedName>
        <fullName evidence="3">Peptidoglycan/LPS O-acetylase OafA/YrhL</fullName>
    </submittedName>
</protein>
<accession>A0A840P089</accession>
<feature type="transmembrane region" description="Helical" evidence="1">
    <location>
        <begin position="350"/>
        <end position="371"/>
    </location>
</feature>
<evidence type="ECO:0000313" key="3">
    <source>
        <dbReference type="EMBL" id="MBB5130677.1"/>
    </source>
</evidence>
<dbReference type="GO" id="GO:0000271">
    <property type="term" value="P:polysaccharide biosynthetic process"/>
    <property type="evidence" value="ECO:0007669"/>
    <property type="project" value="TreeGrafter"/>
</dbReference>
<feature type="transmembrane region" description="Helical" evidence="1">
    <location>
        <begin position="163"/>
        <end position="181"/>
    </location>
</feature>
<dbReference type="GO" id="GO:0016747">
    <property type="term" value="F:acyltransferase activity, transferring groups other than amino-acyl groups"/>
    <property type="evidence" value="ECO:0007669"/>
    <property type="project" value="InterPro"/>
</dbReference>
<dbReference type="Pfam" id="PF01757">
    <property type="entry name" value="Acyl_transf_3"/>
    <property type="match status" value="1"/>
</dbReference>
<keyword evidence="1" id="KW-0812">Transmembrane</keyword>
<evidence type="ECO:0000313" key="4">
    <source>
        <dbReference type="Proteomes" id="UP000578449"/>
    </source>
</evidence>
<dbReference type="InterPro" id="IPR050879">
    <property type="entry name" value="Acyltransferase_3"/>
</dbReference>
<feature type="transmembrane region" description="Helical" evidence="1">
    <location>
        <begin position="43"/>
        <end position="63"/>
    </location>
</feature>
<keyword evidence="1" id="KW-0472">Membrane</keyword>
<evidence type="ECO:0000259" key="2">
    <source>
        <dbReference type="Pfam" id="PF01757"/>
    </source>
</evidence>
<comment type="caution">
    <text evidence="3">The sequence shown here is derived from an EMBL/GenBank/DDBJ whole genome shotgun (WGS) entry which is preliminary data.</text>
</comment>
<feature type="transmembrane region" description="Helical" evidence="1">
    <location>
        <begin position="286"/>
        <end position="304"/>
    </location>
</feature>
<reference evidence="3 4" key="1">
    <citation type="submission" date="2020-08" db="EMBL/GenBank/DDBJ databases">
        <title>Genomic Encyclopedia of Type Strains, Phase IV (KMG-IV): sequencing the most valuable type-strain genomes for metagenomic binning, comparative biology and taxonomic classification.</title>
        <authorList>
            <person name="Goeker M."/>
        </authorList>
    </citation>
    <scope>NUCLEOTIDE SEQUENCE [LARGE SCALE GENOMIC DNA]</scope>
    <source>
        <strain evidence="3 4">DSM 45615</strain>
    </source>
</reference>
<dbReference type="AlphaFoldDB" id="A0A840P089"/>
<keyword evidence="1" id="KW-1133">Transmembrane helix</keyword>
<feature type="transmembrane region" description="Helical" evidence="1">
    <location>
        <begin position="138"/>
        <end position="156"/>
    </location>
</feature>
<keyword evidence="4" id="KW-1185">Reference proteome</keyword>
<dbReference type="EMBL" id="JACHGN010000001">
    <property type="protein sequence ID" value="MBB5130677.1"/>
    <property type="molecule type" value="Genomic_DNA"/>
</dbReference>
<dbReference type="RefSeq" id="WP_246517700.1">
    <property type="nucleotide sequence ID" value="NZ_BAABIX010000006.1"/>
</dbReference>
<organism evidence="3 4">
    <name type="scientific">Thermocatellispora tengchongensis</name>
    <dbReference type="NCBI Taxonomy" id="1073253"/>
    <lineage>
        <taxon>Bacteria</taxon>
        <taxon>Bacillati</taxon>
        <taxon>Actinomycetota</taxon>
        <taxon>Actinomycetes</taxon>
        <taxon>Streptosporangiales</taxon>
        <taxon>Streptosporangiaceae</taxon>
        <taxon>Thermocatellispora</taxon>
    </lineage>
</organism>
<feature type="domain" description="Acyltransferase 3" evidence="2">
    <location>
        <begin position="14"/>
        <end position="363"/>
    </location>
</feature>
<dbReference type="Proteomes" id="UP000578449">
    <property type="component" value="Unassembled WGS sequence"/>
</dbReference>
<feature type="transmembrane region" description="Helical" evidence="1">
    <location>
        <begin position="187"/>
        <end position="204"/>
    </location>
</feature>
<evidence type="ECO:0000256" key="1">
    <source>
        <dbReference type="SAM" id="Phobius"/>
    </source>
</evidence>
<feature type="transmembrane region" description="Helical" evidence="1">
    <location>
        <begin position="311"/>
        <end position="330"/>
    </location>
</feature>
<feature type="transmembrane region" description="Helical" evidence="1">
    <location>
        <begin position="84"/>
        <end position="104"/>
    </location>
</feature>
<feature type="transmembrane region" description="Helical" evidence="1">
    <location>
        <begin position="211"/>
        <end position="226"/>
    </location>
</feature>
<name>A0A840P089_9ACTN</name>